<protein>
    <recommendedName>
        <fullName evidence="4">Protein kinase domain-containing protein</fullName>
    </recommendedName>
</protein>
<evidence type="ECO:0000313" key="2">
    <source>
        <dbReference type="EMBL" id="PGH15593.1"/>
    </source>
</evidence>
<feature type="compositionally biased region" description="Acidic residues" evidence="1">
    <location>
        <begin position="282"/>
        <end position="295"/>
    </location>
</feature>
<comment type="caution">
    <text evidence="2">The sequence shown here is derived from an EMBL/GenBank/DDBJ whole genome shotgun (WGS) entry which is preliminary data.</text>
</comment>
<gene>
    <name evidence="2" type="ORF">AJ79_02375</name>
</gene>
<dbReference type="InterPro" id="IPR011009">
    <property type="entry name" value="Kinase-like_dom_sf"/>
</dbReference>
<feature type="region of interest" description="Disordered" evidence="1">
    <location>
        <begin position="265"/>
        <end position="318"/>
    </location>
</feature>
<name>A0A2B7Y3I3_9EURO</name>
<feature type="compositionally biased region" description="Acidic residues" evidence="1">
    <location>
        <begin position="265"/>
        <end position="274"/>
    </location>
</feature>
<dbReference type="EMBL" id="PDNB01000024">
    <property type="protein sequence ID" value="PGH15593.1"/>
    <property type="molecule type" value="Genomic_DNA"/>
</dbReference>
<dbReference type="OrthoDB" id="4362643at2759"/>
<sequence>MKGTPSLTHALSIQLIPNAIVDAPKLPQLLVKWAQKYLDDLRHQPSAGLLQYANYVSNAFDRSEAGNEGSVMCLYSVAIETWSAKFVEDAYLLSFRAIRLVGCISDSALYSNNWQWIRNGEVRMVVEHKGRMAFETFGQEIRKLATANNGSGSPLSLDISGRADGAQAILIKGIQMCYKAGLDSGLDRKFLFKRVDTTEFNITEGNKTAEPGADDSTAQLILYGPIGGGFAGEVFDARLERQGQSVNVAAKFYDPDTEELDNAAAFDEDNEEMSEECKEGESEQDAEEGSDELSENEAAMSTDSAEEPEPLPNEDKEYTFRREIDVYKRLSDPTICPEFYGAFQRIYFTGLQTGMLLMEKIPQLFKDFEDMPEKEREAAYNLVLGLHHRGIHHGDPRPNNFGFRESPSNVSSKRKPGGQIKVADLLLYLIFHTLMSLKTVIRSSLGSQTCQGGHLWQWSTNVGDNNVLHVKEDGSLVDKAQEFDHFITTYRSKFTSLMSRIIVDEGHYPHHPSSGVSRSLKLLKPDFLWIITKAPLLNKTRDFYGYAHLFYDANWSLKLSEEVKQLETIAKFHQAKTNDELFNPLNIRRFFTNGHMDPEVGLKNVQYALHFLTSM</sequence>
<dbReference type="InterPro" id="IPR038718">
    <property type="entry name" value="SNF2-like_sf"/>
</dbReference>
<dbReference type="Proteomes" id="UP000223968">
    <property type="component" value="Unassembled WGS sequence"/>
</dbReference>
<evidence type="ECO:0000256" key="1">
    <source>
        <dbReference type="SAM" id="MobiDB-lite"/>
    </source>
</evidence>
<accession>A0A2B7Y3I3</accession>
<evidence type="ECO:0000313" key="3">
    <source>
        <dbReference type="Proteomes" id="UP000223968"/>
    </source>
</evidence>
<organism evidence="2 3">
    <name type="scientific">Helicocarpus griseus UAMH5409</name>
    <dbReference type="NCBI Taxonomy" id="1447875"/>
    <lineage>
        <taxon>Eukaryota</taxon>
        <taxon>Fungi</taxon>
        <taxon>Dikarya</taxon>
        <taxon>Ascomycota</taxon>
        <taxon>Pezizomycotina</taxon>
        <taxon>Eurotiomycetes</taxon>
        <taxon>Eurotiomycetidae</taxon>
        <taxon>Onygenales</taxon>
        <taxon>Ajellomycetaceae</taxon>
        <taxon>Helicocarpus</taxon>
    </lineage>
</organism>
<dbReference type="AlphaFoldDB" id="A0A2B7Y3I3"/>
<dbReference type="SUPFAM" id="SSF56112">
    <property type="entry name" value="Protein kinase-like (PK-like)"/>
    <property type="match status" value="1"/>
</dbReference>
<evidence type="ECO:0008006" key="4">
    <source>
        <dbReference type="Google" id="ProtNLM"/>
    </source>
</evidence>
<dbReference type="Gene3D" id="3.40.50.10810">
    <property type="entry name" value="Tandem AAA-ATPase domain"/>
    <property type="match status" value="1"/>
</dbReference>
<keyword evidence="3" id="KW-1185">Reference proteome</keyword>
<reference evidence="2 3" key="1">
    <citation type="submission" date="2017-10" db="EMBL/GenBank/DDBJ databases">
        <title>Comparative genomics in systemic dimorphic fungi from Ajellomycetaceae.</title>
        <authorList>
            <person name="Munoz J.F."/>
            <person name="Mcewen J.G."/>
            <person name="Clay O.K."/>
            <person name="Cuomo C.A."/>
        </authorList>
    </citation>
    <scope>NUCLEOTIDE SEQUENCE [LARGE SCALE GENOMIC DNA]</scope>
    <source>
        <strain evidence="2 3">UAMH5409</strain>
    </source>
</reference>
<proteinExistence type="predicted"/>
<feature type="region of interest" description="Disordered" evidence="1">
    <location>
        <begin position="395"/>
        <end position="416"/>
    </location>
</feature>